<dbReference type="PANTHER" id="PTHR33204">
    <property type="entry name" value="TRANSCRIPTIONAL REGULATOR, MARR FAMILY"/>
    <property type="match status" value="1"/>
</dbReference>
<dbReference type="Gene3D" id="1.10.10.10">
    <property type="entry name" value="Winged helix-like DNA-binding domain superfamily/Winged helix DNA-binding domain"/>
    <property type="match status" value="1"/>
</dbReference>
<keyword evidence="1" id="KW-0805">Transcription regulation</keyword>
<evidence type="ECO:0000259" key="5">
    <source>
        <dbReference type="PROSITE" id="PS51118"/>
    </source>
</evidence>
<evidence type="ECO:0000313" key="6">
    <source>
        <dbReference type="EMBL" id="BBZ31682.1"/>
    </source>
</evidence>
<accession>A0A7I7XRY7</accession>
<sequence>MAMTFEGRLQDRSRWRTDACSAAKVLDLLSTKTAFLVVRECLYGTRRFEDFTDRIGASAPAVSRALRQLEAAGIVARAPYQEPGARVRDEYVLTSAGEELLPILLALIQWGDKHLQPDGGPLNFVDGDGRAVRVCVTSDDPESAESRDIEIRANLPQAARTASNAE</sequence>
<dbReference type="AlphaFoldDB" id="A0A7I7XRY7"/>
<dbReference type="PROSITE" id="PS51118">
    <property type="entry name" value="HTH_HXLR"/>
    <property type="match status" value="1"/>
</dbReference>
<evidence type="ECO:0000313" key="7">
    <source>
        <dbReference type="Proteomes" id="UP000466931"/>
    </source>
</evidence>
<reference evidence="6" key="1">
    <citation type="journal article" date="2019" name="Emerg. Microbes Infect.">
        <title>Comprehensive subspecies identification of 175 nontuberculous mycobacteria species based on 7547 genomic profiles.</title>
        <authorList>
            <person name="Matsumoto Y."/>
            <person name="Kinjo T."/>
            <person name="Motooka D."/>
            <person name="Nabeya D."/>
            <person name="Jung N."/>
            <person name="Uechi K."/>
            <person name="Horii T."/>
            <person name="Iida T."/>
            <person name="Fujita J."/>
            <person name="Nakamura S."/>
        </authorList>
    </citation>
    <scope>NUCLEOTIDE SEQUENCE [LARGE SCALE GENOMIC DNA]</scope>
    <source>
        <strain evidence="6">JCM 13671</strain>
    </source>
</reference>
<dbReference type="InterPro" id="IPR036388">
    <property type="entry name" value="WH-like_DNA-bd_sf"/>
</dbReference>
<gene>
    <name evidence="6" type="ORF">MCNF_02870</name>
</gene>
<dbReference type="PANTHER" id="PTHR33204:SF18">
    <property type="entry name" value="TRANSCRIPTIONAL REGULATORY PROTEIN"/>
    <property type="match status" value="1"/>
</dbReference>
<evidence type="ECO:0000256" key="4">
    <source>
        <dbReference type="SAM" id="MobiDB-lite"/>
    </source>
</evidence>
<organism evidence="6 7">
    <name type="scientific">Mycolicibacterium confluentis</name>
    <dbReference type="NCBI Taxonomy" id="28047"/>
    <lineage>
        <taxon>Bacteria</taxon>
        <taxon>Bacillati</taxon>
        <taxon>Actinomycetota</taxon>
        <taxon>Actinomycetes</taxon>
        <taxon>Mycobacteriales</taxon>
        <taxon>Mycobacteriaceae</taxon>
        <taxon>Mycolicibacterium</taxon>
    </lineage>
</organism>
<feature type="domain" description="HTH hxlR-type" evidence="5">
    <location>
        <begin position="20"/>
        <end position="119"/>
    </location>
</feature>
<dbReference type="EMBL" id="AP022612">
    <property type="protein sequence ID" value="BBZ31682.1"/>
    <property type="molecule type" value="Genomic_DNA"/>
</dbReference>
<name>A0A7I7XRY7_9MYCO</name>
<keyword evidence="2" id="KW-0238">DNA-binding</keyword>
<dbReference type="GO" id="GO:0003677">
    <property type="term" value="F:DNA binding"/>
    <property type="evidence" value="ECO:0007669"/>
    <property type="project" value="UniProtKB-KW"/>
</dbReference>
<evidence type="ECO:0000256" key="3">
    <source>
        <dbReference type="ARBA" id="ARBA00023163"/>
    </source>
</evidence>
<dbReference type="SUPFAM" id="SSF46785">
    <property type="entry name" value="Winged helix' DNA-binding domain"/>
    <property type="match status" value="1"/>
</dbReference>
<dbReference type="Pfam" id="PF01638">
    <property type="entry name" value="HxlR"/>
    <property type="match status" value="1"/>
</dbReference>
<reference evidence="6" key="2">
    <citation type="submission" date="2020-02" db="EMBL/GenBank/DDBJ databases">
        <authorList>
            <person name="Matsumoto Y."/>
            <person name="Motooka D."/>
            <person name="Nakamura S."/>
        </authorList>
    </citation>
    <scope>NUCLEOTIDE SEQUENCE</scope>
    <source>
        <strain evidence="6">JCM 13671</strain>
    </source>
</reference>
<dbReference type="InterPro" id="IPR002577">
    <property type="entry name" value="HTH_HxlR"/>
</dbReference>
<feature type="region of interest" description="Disordered" evidence="4">
    <location>
        <begin position="138"/>
        <end position="166"/>
    </location>
</feature>
<dbReference type="Proteomes" id="UP000466931">
    <property type="component" value="Chromosome"/>
</dbReference>
<proteinExistence type="predicted"/>
<dbReference type="OrthoDB" id="9792527at2"/>
<evidence type="ECO:0000256" key="1">
    <source>
        <dbReference type="ARBA" id="ARBA00023015"/>
    </source>
</evidence>
<protein>
    <submittedName>
        <fullName evidence="6">Putative transcriptional regulator</fullName>
    </submittedName>
</protein>
<keyword evidence="3" id="KW-0804">Transcription</keyword>
<dbReference type="InterPro" id="IPR036390">
    <property type="entry name" value="WH_DNA-bd_sf"/>
</dbReference>
<keyword evidence="7" id="KW-1185">Reference proteome</keyword>
<evidence type="ECO:0000256" key="2">
    <source>
        <dbReference type="ARBA" id="ARBA00023125"/>
    </source>
</evidence>